<sequence>MLTTAQRAASYLAQTGRADLTPRQARRLRRKARHQDACAAGRRAFRSAARARTREARARRALLPLSR</sequence>
<accession>A0ABT0G6P5</accession>
<protein>
    <submittedName>
        <fullName evidence="2">Uncharacterized protein</fullName>
    </submittedName>
</protein>
<proteinExistence type="predicted"/>
<comment type="caution">
    <text evidence="2">The sequence shown here is derived from an EMBL/GenBank/DDBJ whole genome shotgun (WGS) entry which is preliminary data.</text>
</comment>
<gene>
    <name evidence="2" type="ORF">MF672_039115</name>
</gene>
<evidence type="ECO:0000313" key="2">
    <source>
        <dbReference type="EMBL" id="MCK2219766.1"/>
    </source>
</evidence>
<feature type="region of interest" description="Disordered" evidence="1">
    <location>
        <begin position="31"/>
        <end position="51"/>
    </location>
</feature>
<dbReference type="EMBL" id="JAKRKC020000002">
    <property type="protein sequence ID" value="MCK2219766.1"/>
    <property type="molecule type" value="Genomic_DNA"/>
</dbReference>
<organism evidence="2 3">
    <name type="scientific">Actinomadura luzonensis</name>
    <dbReference type="NCBI Taxonomy" id="2805427"/>
    <lineage>
        <taxon>Bacteria</taxon>
        <taxon>Bacillati</taxon>
        <taxon>Actinomycetota</taxon>
        <taxon>Actinomycetes</taxon>
        <taxon>Streptosporangiales</taxon>
        <taxon>Thermomonosporaceae</taxon>
        <taxon>Actinomadura</taxon>
    </lineage>
</organism>
<keyword evidence="3" id="KW-1185">Reference proteome</keyword>
<evidence type="ECO:0000313" key="3">
    <source>
        <dbReference type="Proteomes" id="UP001317259"/>
    </source>
</evidence>
<dbReference type="Proteomes" id="UP001317259">
    <property type="component" value="Unassembled WGS sequence"/>
</dbReference>
<dbReference type="RefSeq" id="WP_242375289.1">
    <property type="nucleotide sequence ID" value="NZ_JAKRKC020000002.1"/>
</dbReference>
<reference evidence="2 3" key="1">
    <citation type="submission" date="2022-04" db="EMBL/GenBank/DDBJ databases">
        <title>Genome draft of Actinomadura sp. ATCC 31491.</title>
        <authorList>
            <person name="Shi X."/>
            <person name="Du Y."/>
        </authorList>
    </citation>
    <scope>NUCLEOTIDE SEQUENCE [LARGE SCALE GENOMIC DNA]</scope>
    <source>
        <strain evidence="2 3">ATCC 31491</strain>
    </source>
</reference>
<evidence type="ECO:0000256" key="1">
    <source>
        <dbReference type="SAM" id="MobiDB-lite"/>
    </source>
</evidence>
<name>A0ABT0G6P5_9ACTN</name>